<keyword evidence="3" id="KW-1185">Reference proteome</keyword>
<protein>
    <submittedName>
        <fullName evidence="2">Uncharacterized protein</fullName>
    </submittedName>
</protein>
<keyword evidence="1" id="KW-0472">Membrane</keyword>
<sequence>MCFKNDNKEVLQEMAARSATLDHLVDDPQNTVRFEAMKGASSSILPSLEMILILIIPLTLMLITLIVCIYGGFTKTSYGLLTAVVISILSGIVLRKPLGGER</sequence>
<evidence type="ECO:0000313" key="2">
    <source>
        <dbReference type="EMBL" id="KAH0557311.1"/>
    </source>
</evidence>
<keyword evidence="1" id="KW-0812">Transmembrane</keyword>
<proteinExistence type="predicted"/>
<name>A0AAV7IUB1_COTGL</name>
<feature type="transmembrane region" description="Helical" evidence="1">
    <location>
        <begin position="78"/>
        <end position="94"/>
    </location>
</feature>
<evidence type="ECO:0000256" key="1">
    <source>
        <dbReference type="SAM" id="Phobius"/>
    </source>
</evidence>
<gene>
    <name evidence="2" type="ORF">KQX54_003722</name>
</gene>
<dbReference type="Proteomes" id="UP000826195">
    <property type="component" value="Unassembled WGS sequence"/>
</dbReference>
<keyword evidence="1" id="KW-1133">Transmembrane helix</keyword>
<organism evidence="2 3">
    <name type="scientific">Cotesia glomerata</name>
    <name type="common">Lepidopteran parasitic wasp</name>
    <name type="synonym">Apanteles glomeratus</name>
    <dbReference type="NCBI Taxonomy" id="32391"/>
    <lineage>
        <taxon>Eukaryota</taxon>
        <taxon>Metazoa</taxon>
        <taxon>Ecdysozoa</taxon>
        <taxon>Arthropoda</taxon>
        <taxon>Hexapoda</taxon>
        <taxon>Insecta</taxon>
        <taxon>Pterygota</taxon>
        <taxon>Neoptera</taxon>
        <taxon>Endopterygota</taxon>
        <taxon>Hymenoptera</taxon>
        <taxon>Apocrita</taxon>
        <taxon>Ichneumonoidea</taxon>
        <taxon>Braconidae</taxon>
        <taxon>Microgastrinae</taxon>
        <taxon>Cotesia</taxon>
    </lineage>
</organism>
<dbReference type="AlphaFoldDB" id="A0AAV7IUB1"/>
<dbReference type="EMBL" id="JAHXZJ010000747">
    <property type="protein sequence ID" value="KAH0557311.1"/>
    <property type="molecule type" value="Genomic_DNA"/>
</dbReference>
<accession>A0AAV7IUB1</accession>
<reference evidence="2 3" key="1">
    <citation type="journal article" date="2021" name="J. Hered.">
        <title>A chromosome-level genome assembly of the parasitoid wasp, Cotesia glomerata (Hymenoptera: Braconidae).</title>
        <authorList>
            <person name="Pinto B.J."/>
            <person name="Weis J.J."/>
            <person name="Gamble T."/>
            <person name="Ode P.J."/>
            <person name="Paul R."/>
            <person name="Zaspel J.M."/>
        </authorList>
    </citation>
    <scope>NUCLEOTIDE SEQUENCE [LARGE SCALE GENOMIC DNA]</scope>
    <source>
        <strain evidence="2">CgM1</strain>
    </source>
</reference>
<evidence type="ECO:0000313" key="3">
    <source>
        <dbReference type="Proteomes" id="UP000826195"/>
    </source>
</evidence>
<feature type="transmembrane region" description="Helical" evidence="1">
    <location>
        <begin position="51"/>
        <end position="72"/>
    </location>
</feature>
<comment type="caution">
    <text evidence="2">The sequence shown here is derived from an EMBL/GenBank/DDBJ whole genome shotgun (WGS) entry which is preliminary data.</text>
</comment>